<comment type="subunit">
    <text evidence="3">HflC and HflK may interact to form a multimeric complex.</text>
</comment>
<feature type="compositionally biased region" description="Basic and acidic residues" evidence="5">
    <location>
        <begin position="8"/>
        <end position="19"/>
    </location>
</feature>
<feature type="region of interest" description="Disordered" evidence="5">
    <location>
        <begin position="1"/>
        <end position="43"/>
    </location>
</feature>
<protein>
    <recommendedName>
        <fullName evidence="3">Protein HflK</fullName>
    </recommendedName>
</protein>
<dbReference type="Pfam" id="PF12221">
    <property type="entry name" value="HflK_N"/>
    <property type="match status" value="1"/>
</dbReference>
<feature type="compositionally biased region" description="Basic and acidic residues" evidence="5">
    <location>
        <begin position="398"/>
        <end position="408"/>
    </location>
</feature>
<feature type="transmembrane region" description="Helical" evidence="3">
    <location>
        <begin position="73"/>
        <end position="93"/>
    </location>
</feature>
<dbReference type="Proteomes" id="UP000294887">
    <property type="component" value="Unassembled WGS sequence"/>
</dbReference>
<dbReference type="NCBIfam" id="TIGR01933">
    <property type="entry name" value="hflK"/>
    <property type="match status" value="1"/>
</dbReference>
<dbReference type="SMART" id="SM00244">
    <property type="entry name" value="PHB"/>
    <property type="match status" value="1"/>
</dbReference>
<keyword evidence="3" id="KW-0812">Transmembrane</keyword>
<keyword evidence="4" id="KW-0175">Coiled coil</keyword>
<feature type="compositionally biased region" description="Low complexity" evidence="5">
    <location>
        <begin position="20"/>
        <end position="38"/>
    </location>
</feature>
<comment type="caution">
    <text evidence="7">The sequence shown here is derived from an EMBL/GenBank/DDBJ whole genome shotgun (WGS) entry which is preliminary data.</text>
</comment>
<evidence type="ECO:0000256" key="5">
    <source>
        <dbReference type="SAM" id="MobiDB-lite"/>
    </source>
</evidence>
<keyword evidence="7" id="KW-0378">Hydrolase</keyword>
<evidence type="ECO:0000256" key="2">
    <source>
        <dbReference type="ARBA" id="ARBA00006971"/>
    </source>
</evidence>
<dbReference type="InterPro" id="IPR020980">
    <property type="entry name" value="Membrane_HflK_N"/>
</dbReference>
<dbReference type="InterPro" id="IPR036013">
    <property type="entry name" value="Band_7/SPFH_dom_sf"/>
</dbReference>
<comment type="similarity">
    <text evidence="2 3">Belongs to the band 7/mec-2 family. HflK subfamily.</text>
</comment>
<dbReference type="Pfam" id="PF01145">
    <property type="entry name" value="Band_7"/>
    <property type="match status" value="1"/>
</dbReference>
<sequence length="408" mass="44870">MPWNEPGGDDKDPWSKGKSGDNSNGGSKESSKGNSKGNPVDNIEDITRKMNDKIGGLFGKKKLGSGNGPSSTSLIIIGLVALSAWLATGFYTVDSAQRGVEFRFGAFTETTLPGLHWHIPYPVDTVELVDIDRVRTAEDRTHMLTRDENIVDLGVAAQYKIKNAEDYLFNIYLPDYERNQSIGTLFQVMRSAVREIASLNTMDSILKENRGAIAPDTRIVMQKVLDDYKSGLEVVKVNVTYAEAPKQVKDAFDDANRAREDLDRFKNQAETYANSVVPIAEGKASRLSEAATAYESQAISKAEGDASRFSQLVAEYEKAPDVTRKRLYLETMESVYANTTKIMVDSKSGNNLLYLPLNQLNTSKPSTSATDDFDPATAGLVEQALRNQRAQQSGSIRDGVRDATRGSR</sequence>
<dbReference type="Gene3D" id="3.30.479.30">
    <property type="entry name" value="Band 7 domain"/>
    <property type="match status" value="1"/>
</dbReference>
<keyword evidence="7" id="KW-0645">Protease</keyword>
<evidence type="ECO:0000256" key="3">
    <source>
        <dbReference type="RuleBase" id="RU364113"/>
    </source>
</evidence>
<dbReference type="OrthoDB" id="9779595at2"/>
<evidence type="ECO:0000256" key="4">
    <source>
        <dbReference type="SAM" id="Coils"/>
    </source>
</evidence>
<evidence type="ECO:0000256" key="1">
    <source>
        <dbReference type="ARBA" id="ARBA00004167"/>
    </source>
</evidence>
<keyword evidence="3" id="KW-0472">Membrane</keyword>
<dbReference type="GO" id="GO:0008233">
    <property type="term" value="F:peptidase activity"/>
    <property type="evidence" value="ECO:0007669"/>
    <property type="project" value="UniProtKB-KW"/>
</dbReference>
<evidence type="ECO:0000259" key="6">
    <source>
        <dbReference type="SMART" id="SM00244"/>
    </source>
</evidence>
<dbReference type="SUPFAM" id="SSF117892">
    <property type="entry name" value="Band 7/SPFH domain"/>
    <property type="match status" value="1"/>
</dbReference>
<evidence type="ECO:0000313" key="7">
    <source>
        <dbReference type="EMBL" id="TCJ85292.1"/>
    </source>
</evidence>
<comment type="subcellular location">
    <subcellularLocation>
        <location evidence="1">Membrane</location>
        <topology evidence="1">Single-pass membrane protein</topology>
    </subcellularLocation>
</comment>
<evidence type="ECO:0000313" key="8">
    <source>
        <dbReference type="Proteomes" id="UP000294887"/>
    </source>
</evidence>
<keyword evidence="8" id="KW-1185">Reference proteome</keyword>
<feature type="domain" description="Band 7" evidence="6">
    <location>
        <begin position="88"/>
        <end position="256"/>
    </location>
</feature>
<dbReference type="InterPro" id="IPR001107">
    <property type="entry name" value="Band_7"/>
</dbReference>
<feature type="coiled-coil region" evidence="4">
    <location>
        <begin position="248"/>
        <end position="275"/>
    </location>
</feature>
<dbReference type="AlphaFoldDB" id="A0A4R1EYX6"/>
<dbReference type="PANTHER" id="PTHR42911:SF2">
    <property type="entry name" value="PROHIBITIN FAMILY PROTEIN"/>
    <property type="match status" value="1"/>
</dbReference>
<name>A0A4R1EYX6_9GAMM</name>
<dbReference type="CDD" id="cd03404">
    <property type="entry name" value="SPFH_HflK"/>
    <property type="match status" value="1"/>
</dbReference>
<dbReference type="EMBL" id="SMFQ01000004">
    <property type="protein sequence ID" value="TCJ85292.1"/>
    <property type="molecule type" value="Genomic_DNA"/>
</dbReference>
<reference evidence="7 8" key="1">
    <citation type="submission" date="2019-03" db="EMBL/GenBank/DDBJ databases">
        <title>Genomic Encyclopedia of Type Strains, Phase IV (KMG-IV): sequencing the most valuable type-strain genomes for metagenomic binning, comparative biology and taxonomic classification.</title>
        <authorList>
            <person name="Goeker M."/>
        </authorList>
    </citation>
    <scope>NUCLEOTIDE SEQUENCE [LARGE SCALE GENOMIC DNA]</scope>
    <source>
        <strain evidence="7 8">DSM 24830</strain>
    </source>
</reference>
<feature type="compositionally biased region" description="Polar residues" evidence="5">
    <location>
        <begin position="385"/>
        <end position="395"/>
    </location>
</feature>
<dbReference type="PANTHER" id="PTHR42911">
    <property type="entry name" value="MODULATOR OF FTSH PROTEASE HFLC"/>
    <property type="match status" value="1"/>
</dbReference>
<dbReference type="InterPro" id="IPR010201">
    <property type="entry name" value="HflK"/>
</dbReference>
<comment type="function">
    <text evidence="3">HflC and HflK could encode or regulate a protease.</text>
</comment>
<organism evidence="7 8">
    <name type="scientific">Cocleimonas flava</name>
    <dbReference type="NCBI Taxonomy" id="634765"/>
    <lineage>
        <taxon>Bacteria</taxon>
        <taxon>Pseudomonadati</taxon>
        <taxon>Pseudomonadota</taxon>
        <taxon>Gammaproteobacteria</taxon>
        <taxon>Thiotrichales</taxon>
        <taxon>Thiotrichaceae</taxon>
        <taxon>Cocleimonas</taxon>
    </lineage>
</organism>
<dbReference type="GO" id="GO:0016020">
    <property type="term" value="C:membrane"/>
    <property type="evidence" value="ECO:0007669"/>
    <property type="project" value="UniProtKB-SubCell"/>
</dbReference>
<dbReference type="GO" id="GO:0006508">
    <property type="term" value="P:proteolysis"/>
    <property type="evidence" value="ECO:0007669"/>
    <property type="project" value="UniProtKB-KW"/>
</dbReference>
<proteinExistence type="inferred from homology"/>
<dbReference type="RefSeq" id="WP_131906991.1">
    <property type="nucleotide sequence ID" value="NZ_BAAAFU010000001.1"/>
</dbReference>
<gene>
    <name evidence="7" type="ORF">EV695_3262</name>
</gene>
<feature type="region of interest" description="Disordered" evidence="5">
    <location>
        <begin position="385"/>
        <end position="408"/>
    </location>
</feature>
<keyword evidence="3" id="KW-1133">Transmembrane helix</keyword>
<accession>A0A4R1EYX6</accession>